<evidence type="ECO:0000313" key="6">
    <source>
        <dbReference type="Proteomes" id="UP001107558"/>
    </source>
</evidence>
<dbReference type="OrthoDB" id="8185598at2759"/>
<comment type="caution">
    <text evidence="5">The sequence shown here is derived from an EMBL/GenBank/DDBJ whole genome shotgun (WGS) entry which is preliminary data.</text>
</comment>
<dbReference type="Pfam" id="PF06585">
    <property type="entry name" value="JHBP"/>
    <property type="match status" value="1"/>
</dbReference>
<feature type="chain" id="PRO_5039908310" evidence="4">
    <location>
        <begin position="23"/>
        <end position="249"/>
    </location>
</feature>
<dbReference type="GO" id="GO:0007623">
    <property type="term" value="P:circadian rhythm"/>
    <property type="evidence" value="ECO:0007669"/>
    <property type="project" value="UniProtKB-ARBA"/>
</dbReference>
<evidence type="ECO:0000256" key="2">
    <source>
        <dbReference type="ARBA" id="ARBA00023108"/>
    </source>
</evidence>
<dbReference type="Proteomes" id="UP001107558">
    <property type="component" value="Chromosome 1"/>
</dbReference>
<name>A0A9J6CIU3_POLVA</name>
<reference evidence="5" key="1">
    <citation type="submission" date="2021-03" db="EMBL/GenBank/DDBJ databases">
        <title>Chromosome level genome of the anhydrobiotic midge Polypedilum vanderplanki.</title>
        <authorList>
            <person name="Yoshida Y."/>
            <person name="Kikawada T."/>
            <person name="Gusev O."/>
        </authorList>
    </citation>
    <scope>NUCLEOTIDE SEQUENCE</scope>
    <source>
        <strain evidence="5">NIAS01</strain>
        <tissue evidence="5">Whole body or cell culture</tissue>
    </source>
</reference>
<keyword evidence="1 4" id="KW-0732">Signal</keyword>
<dbReference type="InterPro" id="IPR010562">
    <property type="entry name" value="Haemolymph_juvenile_hormone-bd"/>
</dbReference>
<dbReference type="SMART" id="SM00700">
    <property type="entry name" value="JHBP"/>
    <property type="match status" value="1"/>
</dbReference>
<evidence type="ECO:0000256" key="4">
    <source>
        <dbReference type="SAM" id="SignalP"/>
    </source>
</evidence>
<evidence type="ECO:0000256" key="3">
    <source>
        <dbReference type="ARBA" id="ARBA00060902"/>
    </source>
</evidence>
<comment type="similarity">
    <text evidence="3">Belongs to the TO family.</text>
</comment>
<gene>
    <name evidence="5" type="ORF">PVAND_011511</name>
</gene>
<dbReference type="FunFam" id="3.15.10.30:FF:000001">
    <property type="entry name" value="Takeout-like protein 1"/>
    <property type="match status" value="1"/>
</dbReference>
<feature type="signal peptide" evidence="4">
    <location>
        <begin position="1"/>
        <end position="22"/>
    </location>
</feature>
<proteinExistence type="inferred from homology"/>
<dbReference type="PANTHER" id="PTHR11008:SF35">
    <property type="entry name" value="PROTEIN TAKEOUT-LIKE PROTEIN"/>
    <property type="match status" value="1"/>
</dbReference>
<evidence type="ECO:0000256" key="1">
    <source>
        <dbReference type="ARBA" id="ARBA00022729"/>
    </source>
</evidence>
<dbReference type="InterPro" id="IPR038606">
    <property type="entry name" value="To_sf"/>
</dbReference>
<protein>
    <submittedName>
        <fullName evidence="5">Uncharacterized protein</fullName>
    </submittedName>
</protein>
<keyword evidence="2" id="KW-0090">Biological rhythms</keyword>
<dbReference type="PANTHER" id="PTHR11008">
    <property type="entry name" value="PROTEIN TAKEOUT-LIKE PROTEIN"/>
    <property type="match status" value="1"/>
</dbReference>
<accession>A0A9J6CIU3</accession>
<evidence type="ECO:0000313" key="5">
    <source>
        <dbReference type="EMBL" id="KAG5682137.1"/>
    </source>
</evidence>
<dbReference type="AlphaFoldDB" id="A0A9J6CIU3"/>
<organism evidence="5 6">
    <name type="scientific">Polypedilum vanderplanki</name>
    <name type="common">Sleeping chironomid midge</name>
    <dbReference type="NCBI Taxonomy" id="319348"/>
    <lineage>
        <taxon>Eukaryota</taxon>
        <taxon>Metazoa</taxon>
        <taxon>Ecdysozoa</taxon>
        <taxon>Arthropoda</taxon>
        <taxon>Hexapoda</taxon>
        <taxon>Insecta</taxon>
        <taxon>Pterygota</taxon>
        <taxon>Neoptera</taxon>
        <taxon>Endopterygota</taxon>
        <taxon>Diptera</taxon>
        <taxon>Nematocera</taxon>
        <taxon>Chironomoidea</taxon>
        <taxon>Chironomidae</taxon>
        <taxon>Chironominae</taxon>
        <taxon>Polypedilum</taxon>
        <taxon>Polypedilum</taxon>
    </lineage>
</organism>
<sequence length="249" mass="28119">MSSNLIIIKCISIIFLFESVLAQNFDTSFIQKCSRSDSKLNACLKQSFNGLKPYLISGIPEIGLPPMEPLRIDAMGIENNSGNIRIKGVFTNVVNSGASNFTVKEVRSDINKFRLDLGIFIPNIKSRGRYEVNGQVLLLPILSHGEFIAEFNDINAIAKIYGKPVTKSNEEYMMIDKMVVDFVMKSARFKVKDQGHQQLNEVINQFLNQNAHELVQEMRQPASQSLAKVFKKFLDIAFANVPLRVWLTE</sequence>
<dbReference type="GO" id="GO:0005615">
    <property type="term" value="C:extracellular space"/>
    <property type="evidence" value="ECO:0007669"/>
    <property type="project" value="TreeGrafter"/>
</dbReference>
<keyword evidence="6" id="KW-1185">Reference proteome</keyword>
<dbReference type="EMBL" id="JADBJN010000001">
    <property type="protein sequence ID" value="KAG5682137.1"/>
    <property type="molecule type" value="Genomic_DNA"/>
</dbReference>
<dbReference type="Gene3D" id="3.15.10.30">
    <property type="entry name" value="Haemolymph juvenile hormone binding protein"/>
    <property type="match status" value="1"/>
</dbReference>